<keyword evidence="7 15" id="KW-0548">Nucleotidyltransferase</keyword>
<dbReference type="PIRSF" id="PIRSF004491">
    <property type="entry name" value="FAD_Synth"/>
    <property type="match status" value="1"/>
</dbReference>
<comment type="catalytic activity">
    <reaction evidence="13 15">
        <text>riboflavin + ATP = FMN + ADP + H(+)</text>
        <dbReference type="Rhea" id="RHEA:14357"/>
        <dbReference type="ChEBI" id="CHEBI:15378"/>
        <dbReference type="ChEBI" id="CHEBI:30616"/>
        <dbReference type="ChEBI" id="CHEBI:57986"/>
        <dbReference type="ChEBI" id="CHEBI:58210"/>
        <dbReference type="ChEBI" id="CHEBI:456216"/>
        <dbReference type="EC" id="2.7.1.26"/>
    </reaction>
</comment>
<keyword evidence="9 15" id="KW-0418">Kinase</keyword>
<keyword evidence="12" id="KW-0511">Multifunctional enzyme</keyword>
<evidence type="ECO:0000256" key="4">
    <source>
        <dbReference type="ARBA" id="ARBA00022630"/>
    </source>
</evidence>
<dbReference type="NCBIfam" id="NF004160">
    <property type="entry name" value="PRK05627.1-3"/>
    <property type="match status" value="1"/>
</dbReference>
<dbReference type="NCBIfam" id="TIGR00083">
    <property type="entry name" value="ribF"/>
    <property type="match status" value="1"/>
</dbReference>
<dbReference type="NCBIfam" id="NF004163">
    <property type="entry name" value="PRK05627.1-6"/>
    <property type="match status" value="1"/>
</dbReference>
<dbReference type="Proteomes" id="UP000006683">
    <property type="component" value="Chromosome"/>
</dbReference>
<dbReference type="InterPro" id="IPR015865">
    <property type="entry name" value="Riboflavin_kinase_bac/euk"/>
</dbReference>
<evidence type="ECO:0000256" key="15">
    <source>
        <dbReference type="PIRNR" id="PIRNR004491"/>
    </source>
</evidence>
<dbReference type="InterPro" id="IPR023465">
    <property type="entry name" value="Riboflavin_kinase_dom_sf"/>
</dbReference>
<dbReference type="AlphaFoldDB" id="E1SSF1"/>
<dbReference type="GO" id="GO:0006747">
    <property type="term" value="P:FAD biosynthetic process"/>
    <property type="evidence" value="ECO:0007669"/>
    <property type="project" value="UniProtKB-UniRule"/>
</dbReference>
<dbReference type="GO" id="GO:0008531">
    <property type="term" value="F:riboflavin kinase activity"/>
    <property type="evidence" value="ECO:0007669"/>
    <property type="project" value="UniProtKB-UniRule"/>
</dbReference>
<comment type="function">
    <text evidence="1">Catalyzes the phosphorylation of riboflavin to FMN followed by the adenylation of FMN to FAD.</text>
</comment>
<organism evidence="17 18">
    <name type="scientific">Ferrimonas balearica (strain DSM 9799 / CCM 4581 / KCTC 23876 / PAT)</name>
    <dbReference type="NCBI Taxonomy" id="550540"/>
    <lineage>
        <taxon>Bacteria</taxon>
        <taxon>Pseudomonadati</taxon>
        <taxon>Pseudomonadota</taxon>
        <taxon>Gammaproteobacteria</taxon>
        <taxon>Alteromonadales</taxon>
        <taxon>Ferrimonadaceae</taxon>
        <taxon>Ferrimonas</taxon>
    </lineage>
</organism>
<dbReference type="GO" id="GO:0009231">
    <property type="term" value="P:riboflavin biosynthetic process"/>
    <property type="evidence" value="ECO:0007669"/>
    <property type="project" value="InterPro"/>
</dbReference>
<evidence type="ECO:0000256" key="1">
    <source>
        <dbReference type="ARBA" id="ARBA00002121"/>
    </source>
</evidence>
<dbReference type="FunFam" id="3.40.50.620:FF:000021">
    <property type="entry name" value="Riboflavin biosynthesis protein"/>
    <property type="match status" value="1"/>
</dbReference>
<dbReference type="Pfam" id="PF01687">
    <property type="entry name" value="Flavokinase"/>
    <property type="match status" value="1"/>
</dbReference>
<dbReference type="RefSeq" id="WP_013344297.1">
    <property type="nucleotide sequence ID" value="NC_014541.1"/>
</dbReference>
<dbReference type="EC" id="2.7.1.26" evidence="15"/>
<evidence type="ECO:0000256" key="5">
    <source>
        <dbReference type="ARBA" id="ARBA00022643"/>
    </source>
</evidence>
<evidence type="ECO:0000256" key="3">
    <source>
        <dbReference type="ARBA" id="ARBA00005201"/>
    </source>
</evidence>
<dbReference type="EMBL" id="CP002209">
    <property type="protein sequence ID" value="ADN74991.1"/>
    <property type="molecule type" value="Genomic_DNA"/>
</dbReference>
<evidence type="ECO:0000256" key="6">
    <source>
        <dbReference type="ARBA" id="ARBA00022679"/>
    </source>
</evidence>
<dbReference type="SUPFAM" id="SSF82114">
    <property type="entry name" value="Riboflavin kinase-like"/>
    <property type="match status" value="1"/>
</dbReference>
<dbReference type="EC" id="2.7.7.2" evidence="15"/>
<dbReference type="Gene3D" id="2.40.30.30">
    <property type="entry name" value="Riboflavin kinase-like"/>
    <property type="match status" value="1"/>
</dbReference>
<evidence type="ECO:0000256" key="13">
    <source>
        <dbReference type="ARBA" id="ARBA00047880"/>
    </source>
</evidence>
<keyword evidence="4 15" id="KW-0285">Flavoprotein</keyword>
<keyword evidence="18" id="KW-1185">Reference proteome</keyword>
<reference evidence="17 18" key="1">
    <citation type="journal article" date="2010" name="Stand. Genomic Sci.">
        <title>Complete genome sequence of Ferrimonas balearica type strain (PAT).</title>
        <authorList>
            <person name="Nolan M."/>
            <person name="Sikorski J."/>
            <person name="Davenport K."/>
            <person name="Lucas S."/>
            <person name="Glavina Del Rio T."/>
            <person name="Tice H."/>
            <person name="Cheng J."/>
            <person name="Goodwin L."/>
            <person name="Pitluck S."/>
            <person name="Liolios K."/>
            <person name="Ivanova N."/>
            <person name="Mavromatis K."/>
            <person name="Ovchinnikova G."/>
            <person name="Pati A."/>
            <person name="Chen A."/>
            <person name="Palaniappan K."/>
            <person name="Land M."/>
            <person name="Hauser L."/>
            <person name="Chang Y."/>
            <person name="Jeffries C."/>
            <person name="Tapia R."/>
            <person name="Brettin T."/>
            <person name="Detter J."/>
            <person name="Han C."/>
            <person name="Yasawong M."/>
            <person name="Rohde M."/>
            <person name="Tindall B."/>
            <person name="Goker M."/>
            <person name="Woyke T."/>
            <person name="Bristow J."/>
            <person name="Eisen J."/>
            <person name="Markowitz V."/>
            <person name="Hugenholtz P."/>
            <person name="Kyrpides N."/>
            <person name="Klenk H."/>
            <person name="Lapidus A."/>
        </authorList>
    </citation>
    <scope>NUCLEOTIDE SEQUENCE [LARGE SCALE GENOMIC DNA]</scope>
    <source>
        <strain evidence="18">DSM 9799 / CCM 4581 / KCTC 23876 / PAT</strain>
    </source>
</reference>
<evidence type="ECO:0000259" key="16">
    <source>
        <dbReference type="SMART" id="SM00904"/>
    </source>
</evidence>
<keyword evidence="6 15" id="KW-0808">Transferase</keyword>
<dbReference type="Pfam" id="PF06574">
    <property type="entry name" value="FAD_syn"/>
    <property type="match status" value="1"/>
</dbReference>
<evidence type="ECO:0000256" key="8">
    <source>
        <dbReference type="ARBA" id="ARBA00022741"/>
    </source>
</evidence>
<comment type="similarity">
    <text evidence="15">Belongs to the ribF family.</text>
</comment>
<dbReference type="InterPro" id="IPR023468">
    <property type="entry name" value="Riboflavin_kinase"/>
</dbReference>
<dbReference type="SUPFAM" id="SSF52374">
    <property type="entry name" value="Nucleotidylyl transferase"/>
    <property type="match status" value="1"/>
</dbReference>
<evidence type="ECO:0000256" key="14">
    <source>
        <dbReference type="ARBA" id="ARBA00049494"/>
    </source>
</evidence>
<dbReference type="GO" id="GO:0009398">
    <property type="term" value="P:FMN biosynthetic process"/>
    <property type="evidence" value="ECO:0007669"/>
    <property type="project" value="UniProtKB-UniRule"/>
</dbReference>
<dbReference type="KEGG" id="fbl:Fbal_0782"/>
<dbReference type="NCBIfam" id="NF004159">
    <property type="entry name" value="PRK05627.1-2"/>
    <property type="match status" value="1"/>
</dbReference>
<protein>
    <recommendedName>
        <fullName evidence="15">Riboflavin biosynthesis protein</fullName>
    </recommendedName>
    <domain>
        <recommendedName>
            <fullName evidence="15">Riboflavin kinase</fullName>
            <ecNumber evidence="15">2.7.1.26</ecNumber>
        </recommendedName>
        <alternativeName>
            <fullName evidence="15">Flavokinase</fullName>
        </alternativeName>
    </domain>
    <domain>
        <recommendedName>
            <fullName evidence="15">FMN adenylyltransferase</fullName>
            <ecNumber evidence="15">2.7.7.2</ecNumber>
        </recommendedName>
        <alternativeName>
            <fullName evidence="15">FAD pyrophosphorylase</fullName>
        </alternativeName>
        <alternativeName>
            <fullName evidence="15">FAD synthase</fullName>
        </alternativeName>
    </domain>
</protein>
<evidence type="ECO:0000256" key="11">
    <source>
        <dbReference type="ARBA" id="ARBA00022840"/>
    </source>
</evidence>
<sequence length="315" mass="35263">MELIRGIHNLADRHRDCVLTIGNFDGVHRGHAAVINRLVSLARQYGVPATVMVFEPQPQEYFRGEAAPARLNLLRDKLDRLAELGVDRVLCVRFDARFAGWEAEDFVQQLLVDKLAIRYLVVGDDFCFGRARRGNFAFLQAAGAKHGFAVEDTASCRLGQERISSTLIRNALASGELASAERMLGHPYQISGRVAHGDKLGRTIGFPTANILLKRTVVPISGVFAVRVQTEDGQWHDGVANVGRRPTVSGQQCRLEVHLFDFNADLYGQHLHVRLHSWLRDEHAFPSLEALKAQIRLDAERAQTALRVPEYTENR</sequence>
<evidence type="ECO:0000313" key="17">
    <source>
        <dbReference type="EMBL" id="ADN74991.1"/>
    </source>
</evidence>
<dbReference type="SMART" id="SM00904">
    <property type="entry name" value="Flavokinase"/>
    <property type="match status" value="1"/>
</dbReference>
<dbReference type="HOGENOM" id="CLU_048437_0_1_6"/>
<dbReference type="GeneID" id="67181021"/>
<proteinExistence type="inferred from homology"/>
<dbReference type="CDD" id="cd02064">
    <property type="entry name" value="FAD_synthetase_N"/>
    <property type="match status" value="1"/>
</dbReference>
<dbReference type="UniPathway" id="UPA00276">
    <property type="reaction ID" value="UER00406"/>
</dbReference>
<name>E1SSF1_FERBD</name>
<dbReference type="NCBIfam" id="NF004162">
    <property type="entry name" value="PRK05627.1-5"/>
    <property type="match status" value="1"/>
</dbReference>
<dbReference type="InterPro" id="IPR015864">
    <property type="entry name" value="FAD_synthase"/>
</dbReference>
<keyword evidence="11 15" id="KW-0067">ATP-binding</keyword>
<dbReference type="eggNOG" id="COG0196">
    <property type="taxonomic scope" value="Bacteria"/>
</dbReference>
<dbReference type="GO" id="GO:0005524">
    <property type="term" value="F:ATP binding"/>
    <property type="evidence" value="ECO:0007669"/>
    <property type="project" value="UniProtKB-UniRule"/>
</dbReference>
<comment type="catalytic activity">
    <reaction evidence="14 15">
        <text>FMN + ATP + H(+) = FAD + diphosphate</text>
        <dbReference type="Rhea" id="RHEA:17237"/>
        <dbReference type="ChEBI" id="CHEBI:15378"/>
        <dbReference type="ChEBI" id="CHEBI:30616"/>
        <dbReference type="ChEBI" id="CHEBI:33019"/>
        <dbReference type="ChEBI" id="CHEBI:57692"/>
        <dbReference type="ChEBI" id="CHEBI:58210"/>
        <dbReference type="EC" id="2.7.7.2"/>
    </reaction>
</comment>
<dbReference type="Gene3D" id="3.40.50.620">
    <property type="entry name" value="HUPs"/>
    <property type="match status" value="1"/>
</dbReference>
<evidence type="ECO:0000256" key="7">
    <source>
        <dbReference type="ARBA" id="ARBA00022695"/>
    </source>
</evidence>
<comment type="pathway">
    <text evidence="3 15">Cofactor biosynthesis; FMN biosynthesis; FMN from riboflavin (ATP route): step 1/1.</text>
</comment>
<feature type="domain" description="Riboflavin kinase" evidence="16">
    <location>
        <begin position="183"/>
        <end position="307"/>
    </location>
</feature>
<evidence type="ECO:0000256" key="10">
    <source>
        <dbReference type="ARBA" id="ARBA00022827"/>
    </source>
</evidence>
<accession>E1SSF1</accession>
<dbReference type="UniPathway" id="UPA00277">
    <property type="reaction ID" value="UER00407"/>
</dbReference>
<keyword evidence="10 15" id="KW-0274">FAD</keyword>
<keyword evidence="5 15" id="KW-0288">FMN</keyword>
<dbReference type="PANTHER" id="PTHR22749">
    <property type="entry name" value="RIBOFLAVIN KINASE/FMN ADENYLYLTRANSFERASE"/>
    <property type="match status" value="1"/>
</dbReference>
<keyword evidence="8 15" id="KW-0547">Nucleotide-binding</keyword>
<evidence type="ECO:0000256" key="2">
    <source>
        <dbReference type="ARBA" id="ARBA00004726"/>
    </source>
</evidence>
<dbReference type="GO" id="GO:0003919">
    <property type="term" value="F:FMN adenylyltransferase activity"/>
    <property type="evidence" value="ECO:0007669"/>
    <property type="project" value="UniProtKB-UniRule"/>
</dbReference>
<dbReference type="InterPro" id="IPR002606">
    <property type="entry name" value="Riboflavin_kinase_bac"/>
</dbReference>
<evidence type="ECO:0000313" key="18">
    <source>
        <dbReference type="Proteomes" id="UP000006683"/>
    </source>
</evidence>
<evidence type="ECO:0000256" key="12">
    <source>
        <dbReference type="ARBA" id="ARBA00023268"/>
    </source>
</evidence>
<dbReference type="OrthoDB" id="9803667at2"/>
<evidence type="ECO:0000256" key="9">
    <source>
        <dbReference type="ARBA" id="ARBA00022777"/>
    </source>
</evidence>
<comment type="pathway">
    <text evidence="2 15">Cofactor biosynthesis; FAD biosynthesis; FAD from FMN: step 1/1.</text>
</comment>
<dbReference type="STRING" id="550540.Fbal_0782"/>
<dbReference type="PANTHER" id="PTHR22749:SF6">
    <property type="entry name" value="RIBOFLAVIN KINASE"/>
    <property type="match status" value="1"/>
</dbReference>
<dbReference type="InterPro" id="IPR014729">
    <property type="entry name" value="Rossmann-like_a/b/a_fold"/>
</dbReference>
<gene>
    <name evidence="17" type="ordered locus">Fbal_0782</name>
</gene>